<dbReference type="Gene3D" id="1.10.3720.10">
    <property type="entry name" value="MetI-like"/>
    <property type="match status" value="2"/>
</dbReference>
<organism evidence="9 10">
    <name type="scientific">Serpentinimonas maccroryi</name>
    <dbReference type="NCBI Taxonomy" id="1458426"/>
    <lineage>
        <taxon>Bacteria</taxon>
        <taxon>Pseudomonadati</taxon>
        <taxon>Pseudomonadota</taxon>
        <taxon>Betaproteobacteria</taxon>
        <taxon>Burkholderiales</taxon>
        <taxon>Comamonadaceae</taxon>
        <taxon>Serpentinimonas</taxon>
    </lineage>
</organism>
<evidence type="ECO:0000259" key="8">
    <source>
        <dbReference type="PROSITE" id="PS50928"/>
    </source>
</evidence>
<dbReference type="FunFam" id="1.10.3720.10:FF:000088">
    <property type="entry name" value="Iron(III) ABC transporter, permease protein"/>
    <property type="match status" value="1"/>
</dbReference>
<evidence type="ECO:0000256" key="2">
    <source>
        <dbReference type="ARBA" id="ARBA00022448"/>
    </source>
</evidence>
<dbReference type="KEGG" id="cbab:SMCB_0960"/>
<dbReference type="GO" id="GO:0055085">
    <property type="term" value="P:transmembrane transport"/>
    <property type="evidence" value="ECO:0007669"/>
    <property type="project" value="InterPro"/>
</dbReference>
<feature type="transmembrane region" description="Helical" evidence="7">
    <location>
        <begin position="528"/>
        <end position="551"/>
    </location>
</feature>
<dbReference type="PROSITE" id="PS50928">
    <property type="entry name" value="ABC_TM1"/>
    <property type="match status" value="2"/>
</dbReference>
<evidence type="ECO:0000313" key="9">
    <source>
        <dbReference type="EMBL" id="BAO83188.1"/>
    </source>
</evidence>
<evidence type="ECO:0000256" key="1">
    <source>
        <dbReference type="ARBA" id="ARBA00004651"/>
    </source>
</evidence>
<gene>
    <name evidence="9" type="ORF">SMCB_0960</name>
</gene>
<dbReference type="PANTHER" id="PTHR30183">
    <property type="entry name" value="MOLYBDENUM TRANSPORT SYSTEM PERMEASE PROTEIN MODB"/>
    <property type="match status" value="1"/>
</dbReference>
<keyword evidence="4 7" id="KW-0812">Transmembrane</keyword>
<feature type="transmembrane region" description="Helical" evidence="7">
    <location>
        <begin position="247"/>
        <end position="265"/>
    </location>
</feature>
<feature type="transmembrane region" description="Helical" evidence="7">
    <location>
        <begin position="21"/>
        <end position="46"/>
    </location>
</feature>
<reference evidence="9 10" key="1">
    <citation type="journal article" date="2014" name="Nat. Commun.">
        <title>Physiological and genomic features of highly alkaliphilic hydrogen-utilizing Betaproteobacteria from a continental serpentinizing site.</title>
        <authorList>
            <person name="Suzuki S."/>
            <person name="Kuenen J.G."/>
            <person name="Schipper K."/>
            <person name="van der Velde S."/>
            <person name="Ishii S."/>
            <person name="Wu A."/>
            <person name="Sorokin D.Y."/>
            <person name="Tenney A."/>
            <person name="Meng X.Y."/>
            <person name="Morrill P.L."/>
            <person name="Kamagata Y."/>
            <person name="Muyzer G."/>
            <person name="Nealson K.H."/>
        </authorList>
    </citation>
    <scope>NUCLEOTIDE SEQUENCE [LARGE SCALE GENOMIC DNA]</scope>
    <source>
        <strain evidence="9 10">B1</strain>
    </source>
</reference>
<feature type="transmembrane region" description="Helical" evidence="7">
    <location>
        <begin position="296"/>
        <end position="323"/>
    </location>
</feature>
<dbReference type="Proteomes" id="UP000066014">
    <property type="component" value="Chromosome"/>
</dbReference>
<sequence>MSQAVSSVPVVQNKRQWHLGATAISALIAALAVFPVLIVASTLLSPTPEVWQHLWDTLLPLLLRNTLLLLLGVGVGTLLLGAGLAWLVTAYEFPGRTLFQWLLMLPMAVPAYIMGFVFMATFDAAGPVQGTLVQWFGSAAWFPEVRSPLGAITVMALVLYPYVYMLALVGYRGISSTAFDTARVHGYSRAQFYWKVVLPISRPAIAAGVALALMEALADFATVRFFNFPTLADGVVRIWHGMMDLQAASELAGLLAIVALAALLIERSQRGRTRYHETGGKSPGLPRAQLQGRNKWLATALCAGVLGVAFVLPITQLISWAATEFEHMTPGTAQVYLELAGNSLLLASLAAAVAVLLAIVLSSGVRVSGHRFARVMATLATTGYAIPGPVLAVGILLTLTPLDHALNYATEYWFNVTVGLVLTGSVIGLIYGYVARFLAVAYQSTDAALEKVKPNLTLAARTLGAGQWRILTRIHLPLAAPGIIVAGALVFVDVMKELPITLMLRPFGYETLATWVWQMSAESVWSGAAVPALGIVLAGLLPVILLVKLLLQK</sequence>
<keyword evidence="3" id="KW-1003">Cell membrane</keyword>
<feature type="domain" description="ABC transmembrane type-1" evidence="8">
    <location>
        <begin position="63"/>
        <end position="266"/>
    </location>
</feature>
<accession>A0A060NUF8</accession>
<protein>
    <submittedName>
        <fullName evidence="9">ABC-type Fe3+ transport system, permease component</fullName>
    </submittedName>
</protein>
<keyword evidence="5 7" id="KW-1133">Transmembrane helix</keyword>
<dbReference type="SUPFAM" id="SSF161098">
    <property type="entry name" value="MetI-like"/>
    <property type="match status" value="2"/>
</dbReference>
<evidence type="ECO:0000256" key="3">
    <source>
        <dbReference type="ARBA" id="ARBA00022475"/>
    </source>
</evidence>
<feature type="transmembrane region" description="Helical" evidence="7">
    <location>
        <begin position="101"/>
        <end position="122"/>
    </location>
</feature>
<name>A0A060NUF8_9BURK</name>
<dbReference type="InterPro" id="IPR000515">
    <property type="entry name" value="MetI-like"/>
</dbReference>
<comment type="similarity">
    <text evidence="7">Belongs to the binding-protein-dependent transport system permease family.</text>
</comment>
<feature type="transmembrane region" description="Helical" evidence="7">
    <location>
        <begin position="377"/>
        <end position="400"/>
    </location>
</feature>
<feature type="transmembrane region" description="Helical" evidence="7">
    <location>
        <begin position="476"/>
        <end position="495"/>
    </location>
</feature>
<evidence type="ECO:0000256" key="5">
    <source>
        <dbReference type="ARBA" id="ARBA00022989"/>
    </source>
</evidence>
<keyword evidence="10" id="KW-1185">Reference proteome</keyword>
<evidence type="ECO:0000313" key="10">
    <source>
        <dbReference type="Proteomes" id="UP000066014"/>
    </source>
</evidence>
<dbReference type="AlphaFoldDB" id="A0A060NUF8"/>
<proteinExistence type="inferred from homology"/>
<dbReference type="RefSeq" id="WP_045535448.1">
    <property type="nucleotide sequence ID" value="NZ_AP014569.1"/>
</dbReference>
<feature type="transmembrane region" description="Helical" evidence="7">
    <location>
        <begin position="343"/>
        <end position="365"/>
    </location>
</feature>
<feature type="domain" description="ABC transmembrane type-1" evidence="8">
    <location>
        <begin position="340"/>
        <end position="546"/>
    </location>
</feature>
<evidence type="ECO:0000256" key="4">
    <source>
        <dbReference type="ARBA" id="ARBA00022692"/>
    </source>
</evidence>
<feature type="transmembrane region" description="Helical" evidence="7">
    <location>
        <begin position="66"/>
        <end position="89"/>
    </location>
</feature>
<dbReference type="HOGENOM" id="CLU_021838_0_2_4"/>
<evidence type="ECO:0000256" key="6">
    <source>
        <dbReference type="ARBA" id="ARBA00023136"/>
    </source>
</evidence>
<keyword evidence="6 7" id="KW-0472">Membrane</keyword>
<keyword evidence="2 7" id="KW-0813">Transport</keyword>
<comment type="subcellular location">
    <subcellularLocation>
        <location evidence="1 7">Cell membrane</location>
        <topology evidence="1 7">Multi-pass membrane protein</topology>
    </subcellularLocation>
</comment>
<dbReference type="CDD" id="cd06261">
    <property type="entry name" value="TM_PBP2"/>
    <property type="match status" value="2"/>
</dbReference>
<evidence type="ECO:0000256" key="7">
    <source>
        <dbReference type="RuleBase" id="RU363032"/>
    </source>
</evidence>
<dbReference type="EMBL" id="AP014569">
    <property type="protein sequence ID" value="BAO83188.1"/>
    <property type="molecule type" value="Genomic_DNA"/>
</dbReference>
<dbReference type="InterPro" id="IPR035906">
    <property type="entry name" value="MetI-like_sf"/>
</dbReference>
<dbReference type="STRING" id="1458426.SMCB_0960"/>
<dbReference type="OrthoDB" id="9790211at2"/>
<feature type="transmembrane region" description="Helical" evidence="7">
    <location>
        <begin position="149"/>
        <end position="171"/>
    </location>
</feature>
<dbReference type="Pfam" id="PF00528">
    <property type="entry name" value="BPD_transp_1"/>
    <property type="match status" value="2"/>
</dbReference>
<dbReference type="GO" id="GO:0005886">
    <property type="term" value="C:plasma membrane"/>
    <property type="evidence" value="ECO:0007669"/>
    <property type="project" value="UniProtKB-SubCell"/>
</dbReference>
<dbReference type="PANTHER" id="PTHR30183:SF2">
    <property type="entry name" value="IRON UTILIZATION PROTEIN"/>
    <property type="match status" value="1"/>
</dbReference>
<feature type="transmembrane region" description="Helical" evidence="7">
    <location>
        <begin position="412"/>
        <end position="434"/>
    </location>
</feature>
<feature type="transmembrane region" description="Helical" evidence="7">
    <location>
        <begin position="192"/>
        <end position="214"/>
    </location>
</feature>